<evidence type="ECO:0000256" key="5">
    <source>
        <dbReference type="ARBA" id="ARBA00023014"/>
    </source>
</evidence>
<dbReference type="GO" id="GO:0003735">
    <property type="term" value="F:structural constituent of ribosome"/>
    <property type="evidence" value="ECO:0007669"/>
    <property type="project" value="TreeGrafter"/>
</dbReference>
<comment type="function">
    <text evidence="7">Mitochondrial ribosome (mitoribosome) assembly factor. Binds at the interface of the head and body domains of the mitochondrial small ribosomal subunit (mt-SSU), occluding the mRNA channel and preventing compaction of the head domain towards the body. Probable inactive methyltransferase: retains the characteristic folding and ability to bind S-adenosyl-L-methionine, but it probably lost its methyltransferase activity.</text>
</comment>
<dbReference type="InterPro" id="IPR015324">
    <property type="entry name" value="Ribosomal_Rsm22-like"/>
</dbReference>
<dbReference type="GO" id="GO:0051536">
    <property type="term" value="F:iron-sulfur cluster binding"/>
    <property type="evidence" value="ECO:0007669"/>
    <property type="project" value="UniProtKB-KW"/>
</dbReference>
<keyword evidence="4" id="KW-0408">Iron</keyword>
<dbReference type="GO" id="GO:0005763">
    <property type="term" value="C:mitochondrial small ribosomal subunit"/>
    <property type="evidence" value="ECO:0007669"/>
    <property type="project" value="TreeGrafter"/>
</dbReference>
<evidence type="ECO:0000256" key="3">
    <source>
        <dbReference type="ARBA" id="ARBA00022946"/>
    </source>
</evidence>
<evidence type="ECO:0000256" key="7">
    <source>
        <dbReference type="ARBA" id="ARBA00045681"/>
    </source>
</evidence>
<dbReference type="InterPro" id="IPR029063">
    <property type="entry name" value="SAM-dependent_MTases_sf"/>
</dbReference>
<dbReference type="InterPro" id="IPR052571">
    <property type="entry name" value="Mt_RNA_Methyltransferase"/>
</dbReference>
<dbReference type="PANTHER" id="PTHR13184">
    <property type="entry name" value="37S RIBOSOMAL PROTEIN S22"/>
    <property type="match status" value="1"/>
</dbReference>
<dbReference type="Proteomes" id="UP001157974">
    <property type="component" value="Unassembled WGS sequence"/>
</dbReference>
<dbReference type="PANTHER" id="PTHR13184:SF5">
    <property type="entry name" value="METHYLTRANSFERASE-LIKE PROTEIN 17, MITOCHONDRIAL"/>
    <property type="match status" value="1"/>
</dbReference>
<evidence type="ECO:0000313" key="10">
    <source>
        <dbReference type="Proteomes" id="UP001157974"/>
    </source>
</evidence>
<evidence type="ECO:0000256" key="4">
    <source>
        <dbReference type="ARBA" id="ARBA00023004"/>
    </source>
</evidence>
<organism evidence="9 10">
    <name type="scientific">Rhodosorus marinus</name>
    <dbReference type="NCBI Taxonomy" id="101924"/>
    <lineage>
        <taxon>Eukaryota</taxon>
        <taxon>Rhodophyta</taxon>
        <taxon>Stylonematophyceae</taxon>
        <taxon>Stylonematales</taxon>
        <taxon>Stylonemataceae</taxon>
        <taxon>Rhodosorus</taxon>
    </lineage>
</organism>
<sequence length="555" mass="63049">MIRAGLLRIPNGGFVQGLGKRWCSDAVAGGIAGKQGTLKELLEDELAQDADERAYEPPDAEGMYFKRKQVGDKYARKLDEMVRPSDVLQKPLRLKEGETQMTRMTNEGLKRSVQKFGVKGRRIRRAMRGRRIQHMNFNTKLEEVSIPSYNDLEASINTVVDGPFTYAATSRVLFELMNLRSKFKPETVLDFGAGAGMATLATAATYSRGRWERTPEVTEINNEEIVKLINKRLYGWGRKLCVKDVTLIERSNYLARIGRGILDTAFLRVDRKTSKPSQPVGLKWVRGFRDVGSDESFDLVLASKAFQELGGGIKTLHAAVKALWAVTKGYLVIVETGDMDGFARIQRVRDFFTCDFRDQLAIPGGRVVMPCVHSGMCPMEGKKLTCSFHQRFVIPPFKRYAESSRSRSGRAFYSYVVIESDEEANRYSPEAWKLPYARVLHAPLKKKNHVLVDVCSRNGLERISVARKTGRGTYRLARKTMKGDWWPLNPRTLDEDMEHAEYQVRVNTRLRHVSNKRYILHRSGLRKLEKLRRSAQAPMTESSDSAAQHETEESD</sequence>
<evidence type="ECO:0000313" key="9">
    <source>
        <dbReference type="EMBL" id="KAJ8908005.1"/>
    </source>
</evidence>
<dbReference type="SUPFAM" id="SSF53335">
    <property type="entry name" value="S-adenosyl-L-methionine-dependent methyltransferases"/>
    <property type="match status" value="1"/>
</dbReference>
<dbReference type="GO" id="GO:0046872">
    <property type="term" value="F:metal ion binding"/>
    <property type="evidence" value="ECO:0007669"/>
    <property type="project" value="UniProtKB-KW"/>
</dbReference>
<accession>A0AAV8V0K6</accession>
<evidence type="ECO:0000256" key="6">
    <source>
        <dbReference type="ARBA" id="ARBA00023128"/>
    </source>
</evidence>
<dbReference type="GO" id="GO:0008168">
    <property type="term" value="F:methyltransferase activity"/>
    <property type="evidence" value="ECO:0007669"/>
    <property type="project" value="InterPro"/>
</dbReference>
<dbReference type="GO" id="GO:0006412">
    <property type="term" value="P:translation"/>
    <property type="evidence" value="ECO:0007669"/>
    <property type="project" value="InterPro"/>
</dbReference>
<comment type="subcellular location">
    <subcellularLocation>
        <location evidence="1">Mitochondrion</location>
    </subcellularLocation>
</comment>
<keyword evidence="6" id="KW-0496">Mitochondrion</keyword>
<gene>
    <name evidence="9" type="ORF">NDN08_008106</name>
</gene>
<keyword evidence="10" id="KW-1185">Reference proteome</keyword>
<evidence type="ECO:0000256" key="2">
    <source>
        <dbReference type="ARBA" id="ARBA00022723"/>
    </source>
</evidence>
<comment type="caution">
    <text evidence="9">The sequence shown here is derived from an EMBL/GenBank/DDBJ whole genome shotgun (WGS) entry which is preliminary data.</text>
</comment>
<keyword evidence="3" id="KW-0809">Transit peptide</keyword>
<dbReference type="Pfam" id="PF09243">
    <property type="entry name" value="Rsm22"/>
    <property type="match status" value="2"/>
</dbReference>
<name>A0AAV8V0K6_9RHOD</name>
<feature type="region of interest" description="Disordered" evidence="8">
    <location>
        <begin position="532"/>
        <end position="555"/>
    </location>
</feature>
<feature type="compositionally biased region" description="Polar residues" evidence="8">
    <location>
        <begin position="537"/>
        <end position="546"/>
    </location>
</feature>
<reference evidence="9 10" key="1">
    <citation type="journal article" date="2023" name="Nat. Commun.">
        <title>Origin of minicircular mitochondrial genomes in red algae.</title>
        <authorList>
            <person name="Lee Y."/>
            <person name="Cho C.H."/>
            <person name="Lee Y.M."/>
            <person name="Park S.I."/>
            <person name="Yang J.H."/>
            <person name="West J.A."/>
            <person name="Bhattacharya D."/>
            <person name="Yoon H.S."/>
        </authorList>
    </citation>
    <scope>NUCLEOTIDE SEQUENCE [LARGE SCALE GENOMIC DNA]</scope>
    <source>
        <strain evidence="9 10">CCMP1338</strain>
        <tissue evidence="9">Whole cell</tissue>
    </source>
</reference>
<protein>
    <submittedName>
        <fullName evidence="9">Uncharacterized protein</fullName>
    </submittedName>
</protein>
<dbReference type="AlphaFoldDB" id="A0AAV8V0K6"/>
<dbReference type="EMBL" id="JAMWBK010000002">
    <property type="protein sequence ID" value="KAJ8908005.1"/>
    <property type="molecule type" value="Genomic_DNA"/>
</dbReference>
<keyword evidence="2" id="KW-0479">Metal-binding</keyword>
<keyword evidence="5" id="KW-0411">Iron-sulfur</keyword>
<evidence type="ECO:0000256" key="8">
    <source>
        <dbReference type="SAM" id="MobiDB-lite"/>
    </source>
</evidence>
<evidence type="ECO:0000256" key="1">
    <source>
        <dbReference type="ARBA" id="ARBA00004173"/>
    </source>
</evidence>
<proteinExistence type="predicted"/>